<dbReference type="GO" id="GO:0016853">
    <property type="term" value="F:isomerase activity"/>
    <property type="evidence" value="ECO:0007669"/>
    <property type="project" value="UniProtKB-KW"/>
</dbReference>
<dbReference type="RefSeq" id="WP_255324543.1">
    <property type="nucleotide sequence ID" value="NZ_CAADJA010000002.1"/>
</dbReference>
<dbReference type="EC" id="5.99.1.2" evidence="2"/>
<dbReference type="SUPFAM" id="SSF56712">
    <property type="entry name" value="Prokaryotic type I DNA topoisomerase"/>
    <property type="match status" value="1"/>
</dbReference>
<dbReference type="Pfam" id="PF01751">
    <property type="entry name" value="Toprim"/>
    <property type="match status" value="1"/>
</dbReference>
<dbReference type="AlphaFoldDB" id="A0A484ZVB4"/>
<dbReference type="InterPro" id="IPR023405">
    <property type="entry name" value="Topo_IA_core_domain"/>
</dbReference>
<dbReference type="Gene3D" id="3.40.50.140">
    <property type="match status" value="1"/>
</dbReference>
<evidence type="ECO:0000313" key="2">
    <source>
        <dbReference type="EMBL" id="VFS51646.1"/>
    </source>
</evidence>
<dbReference type="Proteomes" id="UP000373449">
    <property type="component" value="Unassembled WGS sequence"/>
</dbReference>
<protein>
    <submittedName>
        <fullName evidence="2">DNA topoisomerase 3</fullName>
        <ecNumber evidence="2">5.99.1.2</ecNumber>
    </submittedName>
</protein>
<organism evidence="2 3">
    <name type="scientific">Budvicia aquatica</name>
    <dbReference type="NCBI Taxonomy" id="82979"/>
    <lineage>
        <taxon>Bacteria</taxon>
        <taxon>Pseudomonadati</taxon>
        <taxon>Pseudomonadota</taxon>
        <taxon>Gammaproteobacteria</taxon>
        <taxon>Enterobacterales</taxon>
        <taxon>Budviciaceae</taxon>
        <taxon>Budvicia</taxon>
    </lineage>
</organism>
<name>A0A484ZVB4_9GAMM</name>
<keyword evidence="2" id="KW-0413">Isomerase</keyword>
<dbReference type="EMBL" id="CAADJA010000002">
    <property type="protein sequence ID" value="VFS51646.1"/>
    <property type="molecule type" value="Genomic_DNA"/>
</dbReference>
<reference evidence="2 3" key="1">
    <citation type="submission" date="2019-03" db="EMBL/GenBank/DDBJ databases">
        <authorList>
            <consortium name="Pathogen Informatics"/>
        </authorList>
    </citation>
    <scope>NUCLEOTIDE SEQUENCE [LARGE SCALE GENOMIC DNA]</scope>
    <source>
        <strain evidence="2 3">NCTC12282</strain>
    </source>
</reference>
<sequence>MEADEVVHAGDPDREGQLLVDEVLDYLELNPEKRQQVRRCLINDLNPQAVTRAIDKLREKPRVYSSLCFCISPISGRLALRH</sequence>
<dbReference type="InterPro" id="IPR006171">
    <property type="entry name" value="TOPRIM_dom"/>
</dbReference>
<gene>
    <name evidence="2" type="primary">topB_3</name>
    <name evidence="2" type="ORF">NCTC12282_05295</name>
</gene>
<accession>A0A484ZVB4</accession>
<feature type="domain" description="Toprim" evidence="1">
    <location>
        <begin position="1"/>
        <end position="42"/>
    </location>
</feature>
<proteinExistence type="predicted"/>
<dbReference type="PROSITE" id="PS50880">
    <property type="entry name" value="TOPRIM"/>
    <property type="match status" value="1"/>
</dbReference>
<evidence type="ECO:0000313" key="3">
    <source>
        <dbReference type="Proteomes" id="UP000373449"/>
    </source>
</evidence>
<evidence type="ECO:0000259" key="1">
    <source>
        <dbReference type="PROSITE" id="PS50880"/>
    </source>
</evidence>